<dbReference type="KEGG" id="llu:AKJ09_01838"/>
<reference evidence="1 2" key="1">
    <citation type="submission" date="2015-08" db="EMBL/GenBank/DDBJ databases">
        <authorList>
            <person name="Babu N.S."/>
            <person name="Beckwith C.J."/>
            <person name="Beseler K.G."/>
            <person name="Brison A."/>
            <person name="Carone J.V."/>
            <person name="Caskin T.P."/>
            <person name="Diamond M."/>
            <person name="Durham M.E."/>
            <person name="Foxe J.M."/>
            <person name="Go M."/>
            <person name="Henderson B.A."/>
            <person name="Jones I.B."/>
            <person name="McGettigan J.A."/>
            <person name="Micheletti S.J."/>
            <person name="Nasrallah M.E."/>
            <person name="Ortiz D."/>
            <person name="Piller C.R."/>
            <person name="Privatt S.R."/>
            <person name="Schneider S.L."/>
            <person name="Sharp S."/>
            <person name="Smith T.C."/>
            <person name="Stanton J.D."/>
            <person name="Ullery H.E."/>
            <person name="Wilson R.J."/>
            <person name="Serrano M.G."/>
            <person name="Buck G."/>
            <person name="Lee V."/>
            <person name="Wang Y."/>
            <person name="Carvalho R."/>
            <person name="Voegtly L."/>
            <person name="Shi R."/>
            <person name="Duckworth R."/>
            <person name="Johnson A."/>
            <person name="Loviza R."/>
            <person name="Walstead R."/>
            <person name="Shah Z."/>
            <person name="Kiflezghi M."/>
            <person name="Wade K."/>
            <person name="Ball S.L."/>
            <person name="Bradley K.W."/>
            <person name="Asai D.J."/>
            <person name="Bowman C.A."/>
            <person name="Russell D.A."/>
            <person name="Pope W.H."/>
            <person name="Jacobs-Sera D."/>
            <person name="Hendrix R.W."/>
            <person name="Hatfull G.F."/>
        </authorList>
    </citation>
    <scope>NUCLEOTIDE SEQUENCE [LARGE SCALE GENOMIC DNA]</scope>
    <source>
        <strain evidence="1 2">DSM 27648</strain>
    </source>
</reference>
<protein>
    <recommendedName>
        <fullName evidence="3">VCBS repeat-containing protein</fullName>
    </recommendedName>
</protein>
<dbReference type="PATRIC" id="fig|1391654.3.peg.1858"/>
<sequence length="377" mass="40669">MLDLTSGEHPDLVVTHDACDADVGATRWDVYRWSVSGFPSSPVPFAIPASRCKQPFDAVAADRSSLRWATVDLTGDGNLDLVVTEDDCNADVGRKYWDVYPWSSAGFAMVPTQFEIPAGRCNTTFDAFVGTQSVRWATTDITGDRHPDLIVTQDSCDGDVGTSRWDVYAWTSAGFAKTPSTFTVPPPRCQKNFDALAGADPLRWVVQDLTGDGHADLVVTYDDCDKDVGTSRWDVHAWSASGFAVRPSTFSIPAPRCNKAFGAVAESAGSLSWTTMALTGKKQPDLVVTSDACDVTVGASRWDVYRWSSTGFAPTPSSFDIPAPRCNASFSKVASTSQSLAWSTLALVDTCKAALVVTKDTCDATVGTSRWDYYAQP</sequence>
<gene>
    <name evidence="1" type="ORF">AKJ09_01838</name>
</gene>
<evidence type="ECO:0000313" key="1">
    <source>
        <dbReference type="EMBL" id="AKU95174.1"/>
    </source>
</evidence>
<evidence type="ECO:0008006" key="3">
    <source>
        <dbReference type="Google" id="ProtNLM"/>
    </source>
</evidence>
<evidence type="ECO:0000313" key="2">
    <source>
        <dbReference type="Proteomes" id="UP000064967"/>
    </source>
</evidence>
<organism evidence="1 2">
    <name type="scientific">Labilithrix luteola</name>
    <dbReference type="NCBI Taxonomy" id="1391654"/>
    <lineage>
        <taxon>Bacteria</taxon>
        <taxon>Pseudomonadati</taxon>
        <taxon>Myxococcota</taxon>
        <taxon>Polyangia</taxon>
        <taxon>Polyangiales</taxon>
        <taxon>Labilitrichaceae</taxon>
        <taxon>Labilithrix</taxon>
    </lineage>
</organism>
<dbReference type="SUPFAM" id="SSF69318">
    <property type="entry name" value="Integrin alpha N-terminal domain"/>
    <property type="match status" value="1"/>
</dbReference>
<proteinExistence type="predicted"/>
<dbReference type="AlphaFoldDB" id="A0A0K1PPX9"/>
<name>A0A0K1PPX9_9BACT</name>
<dbReference type="Proteomes" id="UP000064967">
    <property type="component" value="Chromosome"/>
</dbReference>
<dbReference type="Gene3D" id="2.130.10.130">
    <property type="entry name" value="Integrin alpha, N-terminal"/>
    <property type="match status" value="1"/>
</dbReference>
<dbReference type="EMBL" id="CP012333">
    <property type="protein sequence ID" value="AKU95174.1"/>
    <property type="molecule type" value="Genomic_DNA"/>
</dbReference>
<accession>A0A0K1PPX9</accession>
<dbReference type="InterPro" id="IPR028994">
    <property type="entry name" value="Integrin_alpha_N"/>
</dbReference>
<keyword evidence="2" id="KW-1185">Reference proteome</keyword>